<dbReference type="EMBL" id="CP047418">
    <property type="protein sequence ID" value="QLL77311.1"/>
    <property type="molecule type" value="Genomic_DNA"/>
</dbReference>
<reference evidence="2 3" key="1">
    <citation type="submission" date="2020-01" db="EMBL/GenBank/DDBJ databases">
        <title>Complete and circular genome sequences of six lactobacillus isolates from horses.</title>
        <authorList>
            <person name="Hassan H.M."/>
        </authorList>
    </citation>
    <scope>NUCLEOTIDE SEQUENCE [LARGE SCALE GENOMIC DNA]</scope>
    <source>
        <strain evidence="2 3">1A</strain>
    </source>
</reference>
<organism evidence="2 3">
    <name type="scientific">Ligilactobacillus saerimneri</name>
    <dbReference type="NCBI Taxonomy" id="228229"/>
    <lineage>
        <taxon>Bacteria</taxon>
        <taxon>Bacillati</taxon>
        <taxon>Bacillota</taxon>
        <taxon>Bacilli</taxon>
        <taxon>Lactobacillales</taxon>
        <taxon>Lactobacillaceae</taxon>
        <taxon>Ligilactobacillus</taxon>
    </lineage>
</organism>
<feature type="transmembrane region" description="Helical" evidence="1">
    <location>
        <begin position="89"/>
        <end position="109"/>
    </location>
</feature>
<dbReference type="RefSeq" id="WP_180849164.1">
    <property type="nucleotide sequence ID" value="NZ_CP047418.1"/>
</dbReference>
<feature type="transmembrane region" description="Helical" evidence="1">
    <location>
        <begin position="50"/>
        <end position="68"/>
    </location>
</feature>
<protein>
    <submittedName>
        <fullName evidence="2">Uncharacterized protein</fullName>
    </submittedName>
</protein>
<keyword evidence="1" id="KW-0472">Membrane</keyword>
<feature type="transmembrane region" description="Helical" evidence="1">
    <location>
        <begin position="232"/>
        <end position="255"/>
    </location>
</feature>
<accession>A0A7H9EI47</accession>
<keyword evidence="1" id="KW-0812">Transmembrane</keyword>
<feature type="transmembrane region" description="Helical" evidence="1">
    <location>
        <begin position="158"/>
        <end position="182"/>
    </location>
</feature>
<evidence type="ECO:0000313" key="3">
    <source>
        <dbReference type="Proteomes" id="UP000510886"/>
    </source>
</evidence>
<sequence length="263" mass="30028">MLDVRTRKVAQILTKRYLRNYVIMLVTLLGLSLVANIFKTNGTFYETYAFLPIGGMTVIMGFFVLYTYPDFKYLIQNGVSRRTYWKGKVWAIVIAGALTRLLSYLLYFATQVPFQALSNRITYLHQLKTDISDSIFFELFGHASSLSGNHLGWTITGMIIYGVVLTLEAWLWAMAIGALFSLLTRKAQVVVGIALVVGGNYLMFVILTWMTRHQEQMMINLLKYLDQSVLTSLPYSLLLDGVTAVIALLVSYWTFHHLYLRND</sequence>
<dbReference type="KEGG" id="lsw:GTO87_00885"/>
<proteinExistence type="predicted"/>
<dbReference type="AlphaFoldDB" id="A0A7H9EI47"/>
<keyword evidence="1" id="KW-1133">Transmembrane helix</keyword>
<feature type="transmembrane region" description="Helical" evidence="1">
    <location>
        <begin position="21"/>
        <end position="38"/>
    </location>
</feature>
<evidence type="ECO:0000256" key="1">
    <source>
        <dbReference type="SAM" id="Phobius"/>
    </source>
</evidence>
<gene>
    <name evidence="2" type="ORF">GTO87_00885</name>
</gene>
<dbReference type="Proteomes" id="UP000510886">
    <property type="component" value="Chromosome"/>
</dbReference>
<evidence type="ECO:0000313" key="2">
    <source>
        <dbReference type="EMBL" id="QLL77311.1"/>
    </source>
</evidence>
<feature type="transmembrane region" description="Helical" evidence="1">
    <location>
        <begin position="189"/>
        <end position="212"/>
    </location>
</feature>
<name>A0A7H9EI47_9LACO</name>